<protein>
    <submittedName>
        <fullName evidence="2">Abortive phage resistance protein</fullName>
    </submittedName>
</protein>
<dbReference type="EMBL" id="LUUG01000064">
    <property type="protein sequence ID" value="OAI05467.1"/>
    <property type="molecule type" value="Genomic_DNA"/>
</dbReference>
<feature type="domain" description="Abortive infection protein-like C-terminal" evidence="1">
    <location>
        <begin position="161"/>
        <end position="236"/>
    </location>
</feature>
<evidence type="ECO:0000313" key="2">
    <source>
        <dbReference type="EMBL" id="OAI05467.1"/>
    </source>
</evidence>
<sequence>MRELHEQALSLQNLLISHATGNAEDDGEFLRLRQVVLSQPSIDAVVPRFVKTCRNLAQFWQFIKVEYGTYAERRQFIWNEFRPMLEVLERSGLAPSDGVVSFAIEKFDSSNVQAAWSKALDRRSTDPEGAITAARSLLESVCKHILDDVNVEYGDAPDLTRLYRLTAEQLKLAPSQHTEQVFKQILGGCTAVVEGLGALRNRLSDSHGKGKVAAKPASRHAELAVNLAGALALYLLATHSARNEAET</sequence>
<reference evidence="3" key="1">
    <citation type="submission" date="2016-03" db="EMBL/GenBank/DDBJ databases">
        <authorList>
            <person name="Heylen K."/>
            <person name="De Vos P."/>
            <person name="Vekeman B."/>
        </authorList>
    </citation>
    <scope>NUCLEOTIDE SEQUENCE [LARGE SCALE GENOMIC DNA]</scope>
    <source>
        <strain evidence="3">R-45363</strain>
    </source>
</reference>
<dbReference type="Proteomes" id="UP000078090">
    <property type="component" value="Unassembled WGS sequence"/>
</dbReference>
<dbReference type="InterPro" id="IPR026001">
    <property type="entry name" value="Abi-like_C"/>
</dbReference>
<dbReference type="Pfam" id="PF14355">
    <property type="entry name" value="Abi_C"/>
    <property type="match status" value="1"/>
</dbReference>
<accession>A0A177MI36</accession>
<evidence type="ECO:0000259" key="1">
    <source>
        <dbReference type="Pfam" id="PF14355"/>
    </source>
</evidence>
<dbReference type="AlphaFoldDB" id="A0A177MI36"/>
<proteinExistence type="predicted"/>
<evidence type="ECO:0000313" key="3">
    <source>
        <dbReference type="Proteomes" id="UP000078090"/>
    </source>
</evidence>
<name>A0A177MI36_METMH</name>
<comment type="caution">
    <text evidence="2">The sequence shown here is derived from an EMBL/GenBank/DDBJ whole genome shotgun (WGS) entry which is preliminary data.</text>
</comment>
<organism evidence="2 3">
    <name type="scientific">Methylomonas methanica</name>
    <dbReference type="NCBI Taxonomy" id="421"/>
    <lineage>
        <taxon>Bacteria</taxon>
        <taxon>Pseudomonadati</taxon>
        <taxon>Pseudomonadota</taxon>
        <taxon>Gammaproteobacteria</taxon>
        <taxon>Methylococcales</taxon>
        <taxon>Methylococcaceae</taxon>
        <taxon>Methylomonas</taxon>
    </lineage>
</organism>
<dbReference type="OrthoDB" id="5497289at2"/>
<gene>
    <name evidence="2" type="ORF">A1332_12975</name>
</gene>